<dbReference type="InterPro" id="IPR005135">
    <property type="entry name" value="Endo/exonuclease/phosphatase"/>
</dbReference>
<evidence type="ECO:0000259" key="2">
    <source>
        <dbReference type="Pfam" id="PF13860"/>
    </source>
</evidence>
<evidence type="ECO:0000259" key="1">
    <source>
        <dbReference type="Pfam" id="PF03372"/>
    </source>
</evidence>
<dbReference type="EMBL" id="JAHJDP010000020">
    <property type="protein sequence ID" value="MBU2689948.1"/>
    <property type="molecule type" value="Genomic_DNA"/>
</dbReference>
<dbReference type="PROSITE" id="PS51257">
    <property type="entry name" value="PROKAR_LIPOPROTEIN"/>
    <property type="match status" value="1"/>
</dbReference>
<dbReference type="AlphaFoldDB" id="A0A948WBH1"/>
<organism evidence="3 4">
    <name type="scientific">Eiseniibacteriota bacterium</name>
    <dbReference type="NCBI Taxonomy" id="2212470"/>
    <lineage>
        <taxon>Bacteria</taxon>
        <taxon>Candidatus Eiseniibacteriota</taxon>
    </lineage>
</organism>
<dbReference type="Gene3D" id="3.60.10.10">
    <property type="entry name" value="Endonuclease/exonuclease/phosphatase"/>
    <property type="match status" value="1"/>
</dbReference>
<feature type="domain" description="FlgD/Vpr Ig-like" evidence="2">
    <location>
        <begin position="582"/>
        <end position="635"/>
    </location>
</feature>
<dbReference type="Gene3D" id="2.60.40.4070">
    <property type="match status" value="1"/>
</dbReference>
<gene>
    <name evidence="3" type="ORF">KJ970_03405</name>
</gene>
<proteinExistence type="predicted"/>
<comment type="caution">
    <text evidence="3">The sequence shown here is derived from an EMBL/GenBank/DDBJ whole genome shotgun (WGS) entry which is preliminary data.</text>
</comment>
<feature type="domain" description="Endonuclease/exonuclease/phosphatase" evidence="1">
    <location>
        <begin position="30"/>
        <end position="256"/>
    </location>
</feature>
<dbReference type="InterPro" id="IPR025965">
    <property type="entry name" value="FlgD/Vpr_Ig-like"/>
</dbReference>
<reference evidence="3" key="1">
    <citation type="submission" date="2021-05" db="EMBL/GenBank/DDBJ databases">
        <title>Energy efficiency and biological interactions define the core microbiome of deep oligotrophic groundwater.</title>
        <authorList>
            <person name="Mehrshad M."/>
            <person name="Lopez-Fernandez M."/>
            <person name="Bell E."/>
            <person name="Bernier-Latmani R."/>
            <person name="Bertilsson S."/>
            <person name="Dopson M."/>
        </authorList>
    </citation>
    <scope>NUCLEOTIDE SEQUENCE</scope>
    <source>
        <strain evidence="3">Modern_marine.mb.64</strain>
    </source>
</reference>
<protein>
    <submittedName>
        <fullName evidence="3">T9SS type A sorting domain-containing protein</fullName>
    </submittedName>
</protein>
<name>A0A948WBH1_UNCEI</name>
<dbReference type="Pfam" id="PF03372">
    <property type="entry name" value="Exo_endo_phos"/>
    <property type="match status" value="1"/>
</dbReference>
<dbReference type="InterPro" id="IPR026444">
    <property type="entry name" value="Secre_tail"/>
</dbReference>
<dbReference type="NCBIfam" id="TIGR04183">
    <property type="entry name" value="Por_Secre_tail"/>
    <property type="match status" value="1"/>
</dbReference>
<evidence type="ECO:0000313" key="3">
    <source>
        <dbReference type="EMBL" id="MBU2689948.1"/>
    </source>
</evidence>
<dbReference type="Pfam" id="PF13860">
    <property type="entry name" value="FlgD_ig"/>
    <property type="match status" value="1"/>
</dbReference>
<sequence>MPSNSRFHQILIGVILGLISCSPAQAFRVMTYNLLNYSSGREAEFRTVLEQAEPDILVAEEILSQVAVDYFLANVLDVLDPGEWEAGDFVNGADTDNAIFYRSTKVSYIGHHVIGTTLRDIDEWTVGPVGYGSDASNLRIYALHLKASEGSDNEQRRLDEVTAMRTRMESFPPGQNYIVMGDFNIYDSGEPAYQYMLDTASGIAGVVQDPIDSPGNWHDGSSFAVIHSQSTRTIQFGGGASGGMDDRFDMILVGPAVQDDEGLDILEQTYATFGNDGQHFNKALIDDPPHPELPTEVIEALYNGSDHLPVIADLQVPPILLTDSALEFGSVIVGGTATRVLSVANGAEIPADELDYSITTLIVFTCPSGDFEAEAGDPANLHNIGMSTATPGLNEGDLTLTSDDLDNPVQLIPLNGTVLAHAAPSVSAEEPMISGVLDFETHEPGAFSDLSAAVYNFGYGSLQALLEVYRAELAGDPRFTIVGGFSPATIGEIPASWGVHFDSDGASNGAYAGTLIFRTRDQQDLDGAINLEDLFYDLVATVGTGPSEVPGTSPEPLYTDIISISPNPFRAATQIVFSVAEESAVNLDVFDIGGRRVRSFYGGSVKPGEHRVLWTGIDNGGQQLNAGVYFIQLQVSDLIQTQRVILLR</sequence>
<dbReference type="Proteomes" id="UP000777784">
    <property type="component" value="Unassembled WGS sequence"/>
</dbReference>
<dbReference type="InterPro" id="IPR036691">
    <property type="entry name" value="Endo/exonu/phosph_ase_sf"/>
</dbReference>
<dbReference type="SUPFAM" id="SSF56219">
    <property type="entry name" value="DNase I-like"/>
    <property type="match status" value="1"/>
</dbReference>
<accession>A0A948WBH1</accession>
<evidence type="ECO:0000313" key="4">
    <source>
        <dbReference type="Proteomes" id="UP000777784"/>
    </source>
</evidence>